<sequence>MIFLIILYLSFFSGHWKTLALPTDFRPPEILPKNHLQSIFTREGDRFDTRSIYNILWSCLSIIFACSWITVHPNIPAPRDSKWAVIGRRVAIMGYFLLSPEFVIMWAARQHFGARSLTRKYSKEHPGWTQAHSFFLIMGGFMLHERGKAVRVLEAEQLENLSKEGKVQWPTITEEEIADRSKGDYLSKAIVLCQTTWFIVQCIARGAYGLTVTELEVVTIAFASLTGVTYYLWWDKPVDVRCSIPVHLVDGQLGEIEGNIKKEESTSPIPPPENSSDQEVSEGDEHPRLLLTTSIQADTSIPDDLSHNIFPPEVSDPGIPQADEKVIHPDPLPSTRAQGDTSTLDPGVTGMQRFRNFRRNACEEHGTFFGIAYVFIGFPLVQFFGAFMDMVGCETLEGKTLRVPTFYAPPEETDVDGTEAIIAVCVSIVFGAIHCIAWSFHFATLKEQWLWRISAILVSASPISIAVVSVVFTMFDYREENESTWMELYNALMLLTFFITSCLYITARIILLILPFWALRALPPGAYVELNWISFIPHI</sequence>
<feature type="transmembrane region" description="Helical" evidence="2">
    <location>
        <begin position="90"/>
        <end position="108"/>
    </location>
</feature>
<keyword evidence="5" id="KW-1185">Reference proteome</keyword>
<dbReference type="EMBL" id="KN831781">
    <property type="protein sequence ID" value="KIM41103.1"/>
    <property type="molecule type" value="Genomic_DNA"/>
</dbReference>
<dbReference type="HOGENOM" id="CLU_022883_6_1_1"/>
<organism evidence="4 5">
    <name type="scientific">Hebeloma cylindrosporum</name>
    <dbReference type="NCBI Taxonomy" id="76867"/>
    <lineage>
        <taxon>Eukaryota</taxon>
        <taxon>Fungi</taxon>
        <taxon>Dikarya</taxon>
        <taxon>Basidiomycota</taxon>
        <taxon>Agaricomycotina</taxon>
        <taxon>Agaricomycetes</taxon>
        <taxon>Agaricomycetidae</taxon>
        <taxon>Agaricales</taxon>
        <taxon>Agaricineae</taxon>
        <taxon>Hymenogastraceae</taxon>
        <taxon>Hebeloma</taxon>
    </lineage>
</organism>
<feature type="region of interest" description="Disordered" evidence="1">
    <location>
        <begin position="261"/>
        <end position="284"/>
    </location>
</feature>
<feature type="transmembrane region" description="Helical" evidence="2">
    <location>
        <begin position="368"/>
        <end position="388"/>
    </location>
</feature>
<evidence type="ECO:0000313" key="4">
    <source>
        <dbReference type="EMBL" id="KIM41103.1"/>
    </source>
</evidence>
<feature type="transmembrane region" description="Helical" evidence="2">
    <location>
        <begin position="492"/>
        <end position="514"/>
    </location>
</feature>
<evidence type="ECO:0000256" key="2">
    <source>
        <dbReference type="SAM" id="Phobius"/>
    </source>
</evidence>
<reference evidence="4 5" key="1">
    <citation type="submission" date="2014-04" db="EMBL/GenBank/DDBJ databases">
        <authorList>
            <consortium name="DOE Joint Genome Institute"/>
            <person name="Kuo A."/>
            <person name="Gay G."/>
            <person name="Dore J."/>
            <person name="Kohler A."/>
            <person name="Nagy L.G."/>
            <person name="Floudas D."/>
            <person name="Copeland A."/>
            <person name="Barry K.W."/>
            <person name="Cichocki N."/>
            <person name="Veneault-Fourrey C."/>
            <person name="LaButti K."/>
            <person name="Lindquist E.A."/>
            <person name="Lipzen A."/>
            <person name="Lundell T."/>
            <person name="Morin E."/>
            <person name="Murat C."/>
            <person name="Sun H."/>
            <person name="Tunlid A."/>
            <person name="Henrissat B."/>
            <person name="Grigoriev I.V."/>
            <person name="Hibbett D.S."/>
            <person name="Martin F."/>
            <person name="Nordberg H.P."/>
            <person name="Cantor M.N."/>
            <person name="Hua S.X."/>
        </authorList>
    </citation>
    <scope>NUCLEOTIDE SEQUENCE [LARGE SCALE GENOMIC DNA]</scope>
    <source>
        <strain evidence="5">h7</strain>
    </source>
</reference>
<feature type="transmembrane region" description="Helical" evidence="2">
    <location>
        <begin position="420"/>
        <end position="442"/>
    </location>
</feature>
<reference evidence="5" key="2">
    <citation type="submission" date="2015-01" db="EMBL/GenBank/DDBJ databases">
        <title>Evolutionary Origins and Diversification of the Mycorrhizal Mutualists.</title>
        <authorList>
            <consortium name="DOE Joint Genome Institute"/>
            <consortium name="Mycorrhizal Genomics Consortium"/>
            <person name="Kohler A."/>
            <person name="Kuo A."/>
            <person name="Nagy L.G."/>
            <person name="Floudas D."/>
            <person name="Copeland A."/>
            <person name="Barry K.W."/>
            <person name="Cichocki N."/>
            <person name="Veneault-Fourrey C."/>
            <person name="LaButti K."/>
            <person name="Lindquist E.A."/>
            <person name="Lipzen A."/>
            <person name="Lundell T."/>
            <person name="Morin E."/>
            <person name="Murat C."/>
            <person name="Riley R."/>
            <person name="Ohm R."/>
            <person name="Sun H."/>
            <person name="Tunlid A."/>
            <person name="Henrissat B."/>
            <person name="Grigoriev I.V."/>
            <person name="Hibbett D.S."/>
            <person name="Martin F."/>
        </authorList>
    </citation>
    <scope>NUCLEOTIDE SEQUENCE [LARGE SCALE GENOMIC DNA]</scope>
    <source>
        <strain evidence="5">h7</strain>
    </source>
</reference>
<feature type="transmembrane region" description="Helical" evidence="2">
    <location>
        <begin position="449"/>
        <end position="472"/>
    </location>
</feature>
<dbReference type="PANTHER" id="PTHR35043:SF7">
    <property type="entry name" value="TRANSCRIPTION FACTOR DOMAIN-CONTAINING PROTEIN"/>
    <property type="match status" value="1"/>
</dbReference>
<feature type="chain" id="PRO_5002159159" evidence="3">
    <location>
        <begin position="21"/>
        <end position="539"/>
    </location>
</feature>
<dbReference type="OrthoDB" id="9451547at2759"/>
<protein>
    <submittedName>
        <fullName evidence="4">Uncharacterized protein</fullName>
    </submittedName>
</protein>
<keyword evidence="2" id="KW-1133">Transmembrane helix</keyword>
<feature type="transmembrane region" description="Helical" evidence="2">
    <location>
        <begin position="51"/>
        <end position="69"/>
    </location>
</feature>
<name>A0A0C2XU00_HEBCY</name>
<accession>A0A0C2XU00</accession>
<proteinExistence type="predicted"/>
<keyword evidence="2" id="KW-0472">Membrane</keyword>
<keyword evidence="3" id="KW-0732">Signal</keyword>
<feature type="signal peptide" evidence="3">
    <location>
        <begin position="1"/>
        <end position="20"/>
    </location>
</feature>
<dbReference type="AlphaFoldDB" id="A0A0C2XU00"/>
<dbReference type="Proteomes" id="UP000053424">
    <property type="component" value="Unassembled WGS sequence"/>
</dbReference>
<keyword evidence="2" id="KW-0812">Transmembrane</keyword>
<evidence type="ECO:0000256" key="3">
    <source>
        <dbReference type="SAM" id="SignalP"/>
    </source>
</evidence>
<evidence type="ECO:0000313" key="5">
    <source>
        <dbReference type="Proteomes" id="UP000053424"/>
    </source>
</evidence>
<dbReference type="PANTHER" id="PTHR35043">
    <property type="entry name" value="TRANSCRIPTION FACTOR DOMAIN-CONTAINING PROTEIN"/>
    <property type="match status" value="1"/>
</dbReference>
<gene>
    <name evidence="4" type="ORF">M413DRAFT_445825</name>
</gene>
<evidence type="ECO:0000256" key="1">
    <source>
        <dbReference type="SAM" id="MobiDB-lite"/>
    </source>
</evidence>
<dbReference type="STRING" id="686832.A0A0C2XU00"/>